<sequence length="230" mass="25080">MRKVIKTIALFSLPLFVACGGGSKEPVNEAPSKVNLVYPTPNLLCIDNTITFDWSDATDPNNDNISYKVEISKNREMSNIVKSQTASTSQVNITLDKGTALYWRVTAIDAKGLAGETSSVNAFYTKGEGETNSAPFTAKLVSPSDEKSTDANASNQVVLTWEGADSDNDTLKYDLFFGESSDFTSAFEENLTTESKEVTVESGKTYYWKVNSIDPSNAKSIGQVWSFTVN</sequence>
<gene>
    <name evidence="3" type="ORF">H3Z83_09230</name>
</gene>
<dbReference type="PROSITE" id="PS51257">
    <property type="entry name" value="PROKAR_LIPOPROTEIN"/>
    <property type="match status" value="1"/>
</dbReference>
<dbReference type="EMBL" id="JACGLS010000004">
    <property type="protein sequence ID" value="MBA6156694.1"/>
    <property type="molecule type" value="Genomic_DNA"/>
</dbReference>
<name>A0A839ARD1_9FLAO</name>
<dbReference type="InterPro" id="IPR003961">
    <property type="entry name" value="FN3_dom"/>
</dbReference>
<dbReference type="AlphaFoldDB" id="A0A839ARD1"/>
<keyword evidence="1" id="KW-0732">Signal</keyword>
<dbReference type="Proteomes" id="UP000563906">
    <property type="component" value="Unassembled WGS sequence"/>
</dbReference>
<dbReference type="RefSeq" id="WP_182125200.1">
    <property type="nucleotide sequence ID" value="NZ_JACGLS010000004.1"/>
</dbReference>
<dbReference type="InterPro" id="IPR013783">
    <property type="entry name" value="Ig-like_fold"/>
</dbReference>
<dbReference type="PROSITE" id="PS50853">
    <property type="entry name" value="FN3"/>
    <property type="match status" value="1"/>
</dbReference>
<evidence type="ECO:0000259" key="2">
    <source>
        <dbReference type="PROSITE" id="PS50853"/>
    </source>
</evidence>
<protein>
    <recommendedName>
        <fullName evidence="2">Fibronectin type-III domain-containing protein</fullName>
    </recommendedName>
</protein>
<organism evidence="3 4">
    <name type="scientific">Tenacibaculum pelagium</name>
    <dbReference type="NCBI Taxonomy" id="2759527"/>
    <lineage>
        <taxon>Bacteria</taxon>
        <taxon>Pseudomonadati</taxon>
        <taxon>Bacteroidota</taxon>
        <taxon>Flavobacteriia</taxon>
        <taxon>Flavobacteriales</taxon>
        <taxon>Flavobacteriaceae</taxon>
        <taxon>Tenacibaculum</taxon>
    </lineage>
</organism>
<evidence type="ECO:0000313" key="3">
    <source>
        <dbReference type="EMBL" id="MBA6156694.1"/>
    </source>
</evidence>
<keyword evidence="4" id="KW-1185">Reference proteome</keyword>
<evidence type="ECO:0000313" key="4">
    <source>
        <dbReference type="Proteomes" id="UP000563906"/>
    </source>
</evidence>
<dbReference type="SUPFAM" id="SSF49265">
    <property type="entry name" value="Fibronectin type III"/>
    <property type="match status" value="1"/>
</dbReference>
<feature type="signal peptide" evidence="1">
    <location>
        <begin position="1"/>
        <end position="17"/>
    </location>
</feature>
<accession>A0A839ARD1</accession>
<comment type="caution">
    <text evidence="3">The sequence shown here is derived from an EMBL/GenBank/DDBJ whole genome shotgun (WGS) entry which is preliminary data.</text>
</comment>
<feature type="chain" id="PRO_5032807934" description="Fibronectin type-III domain-containing protein" evidence="1">
    <location>
        <begin position="18"/>
        <end position="230"/>
    </location>
</feature>
<evidence type="ECO:0000256" key="1">
    <source>
        <dbReference type="SAM" id="SignalP"/>
    </source>
</evidence>
<proteinExistence type="predicted"/>
<dbReference type="InterPro" id="IPR036116">
    <property type="entry name" value="FN3_sf"/>
</dbReference>
<reference evidence="3 4" key="1">
    <citation type="submission" date="2020-07" db="EMBL/GenBank/DDBJ databases">
        <title>Bacterium isolated from marine sediment.</title>
        <authorList>
            <person name="Shang D."/>
            <person name="Du Z.-J."/>
        </authorList>
    </citation>
    <scope>NUCLEOTIDE SEQUENCE [LARGE SCALE GENOMIC DNA]</scope>
    <source>
        <strain evidence="3 4">S7007</strain>
    </source>
</reference>
<dbReference type="Gene3D" id="2.60.40.10">
    <property type="entry name" value="Immunoglobulins"/>
    <property type="match status" value="2"/>
</dbReference>
<feature type="domain" description="Fibronectin type-III" evidence="2">
    <location>
        <begin position="30"/>
        <end position="128"/>
    </location>
</feature>